<dbReference type="OrthoDB" id="408413at2759"/>
<comment type="caution">
    <text evidence="2">The sequence shown here is derived from an EMBL/GenBank/DDBJ whole genome shotgun (WGS) entry which is preliminary data.</text>
</comment>
<dbReference type="InterPro" id="IPR044233">
    <property type="entry name" value="CYP23-like"/>
</dbReference>
<proteinExistence type="predicted"/>
<name>A0A0M0JY65_9EUKA</name>
<dbReference type="Gene3D" id="2.40.100.10">
    <property type="entry name" value="Cyclophilin-like"/>
    <property type="match status" value="1"/>
</dbReference>
<dbReference type="InterPro" id="IPR002130">
    <property type="entry name" value="Cyclophilin-type_PPIase_dom"/>
</dbReference>
<accession>A0A0M0JY65</accession>
<evidence type="ECO:0000259" key="1">
    <source>
        <dbReference type="PROSITE" id="PS50072"/>
    </source>
</evidence>
<dbReference type="Pfam" id="PF00160">
    <property type="entry name" value="Pro_isomerase"/>
    <property type="match status" value="1"/>
</dbReference>
<dbReference type="SUPFAM" id="SSF50891">
    <property type="entry name" value="Cyclophilin-like"/>
    <property type="match status" value="1"/>
</dbReference>
<evidence type="ECO:0000313" key="2">
    <source>
        <dbReference type="EMBL" id="KOO31495.1"/>
    </source>
</evidence>
<dbReference type="PANTHER" id="PTHR47511:SF1">
    <property type="entry name" value="PEPTIDYL-PROLYL CIS-TRANS ISOMERASE CYP23"/>
    <property type="match status" value="1"/>
</dbReference>
<sequence length="149" mass="16521">MGGYNTNEIFRVDKGFVAQLQGVDGGRRAPMNKALREVAIKTVPDEFKIEVRHKRGMLSMGKFEAPDTGTSSFSMVLGDAPFLDNKYTIFGRVVKGDAVLKRLEQVETVLEGIFVKPKVRVEVVSAVVMYADGRGGLVLDESERRKLEL</sequence>
<dbReference type="EMBL" id="JWZX01002003">
    <property type="protein sequence ID" value="KOO31495.1"/>
    <property type="molecule type" value="Genomic_DNA"/>
</dbReference>
<feature type="domain" description="PPIase cyclophilin-type" evidence="1">
    <location>
        <begin position="1"/>
        <end position="128"/>
    </location>
</feature>
<gene>
    <name evidence="2" type="ORF">Ctob_013632</name>
</gene>
<organism evidence="2 3">
    <name type="scientific">Chrysochromulina tobinii</name>
    <dbReference type="NCBI Taxonomy" id="1460289"/>
    <lineage>
        <taxon>Eukaryota</taxon>
        <taxon>Haptista</taxon>
        <taxon>Haptophyta</taxon>
        <taxon>Prymnesiophyceae</taxon>
        <taxon>Prymnesiales</taxon>
        <taxon>Chrysochromulinaceae</taxon>
        <taxon>Chrysochromulina</taxon>
    </lineage>
</organism>
<protein>
    <submittedName>
        <fullName evidence="2">Putative peptidyl-prolyl cis-trans isomerase-like protein</fullName>
    </submittedName>
</protein>
<reference evidence="3" key="1">
    <citation type="journal article" date="2015" name="PLoS Genet.">
        <title>Genome Sequence and Transcriptome Analyses of Chrysochromulina tobin: Metabolic Tools for Enhanced Algal Fitness in the Prominent Order Prymnesiales (Haptophyceae).</title>
        <authorList>
            <person name="Hovde B.T."/>
            <person name="Deodato C.R."/>
            <person name="Hunsperger H.M."/>
            <person name="Ryken S.A."/>
            <person name="Yost W."/>
            <person name="Jha R.K."/>
            <person name="Patterson J."/>
            <person name="Monnat R.J. Jr."/>
            <person name="Barlow S.B."/>
            <person name="Starkenburg S.R."/>
            <person name="Cattolico R.A."/>
        </authorList>
    </citation>
    <scope>NUCLEOTIDE SEQUENCE</scope>
    <source>
        <strain evidence="3">CCMP291</strain>
    </source>
</reference>
<keyword evidence="3" id="KW-1185">Reference proteome</keyword>
<dbReference type="InterPro" id="IPR029000">
    <property type="entry name" value="Cyclophilin-like_dom_sf"/>
</dbReference>
<dbReference type="AlphaFoldDB" id="A0A0M0JY65"/>
<keyword evidence="2" id="KW-0413">Isomerase</keyword>
<dbReference type="Proteomes" id="UP000037460">
    <property type="component" value="Unassembled WGS sequence"/>
</dbReference>
<dbReference type="GO" id="GO:0003755">
    <property type="term" value="F:peptidyl-prolyl cis-trans isomerase activity"/>
    <property type="evidence" value="ECO:0007669"/>
    <property type="project" value="InterPro"/>
</dbReference>
<evidence type="ECO:0000313" key="3">
    <source>
        <dbReference type="Proteomes" id="UP000037460"/>
    </source>
</evidence>
<dbReference type="PROSITE" id="PS50072">
    <property type="entry name" value="CSA_PPIASE_2"/>
    <property type="match status" value="1"/>
</dbReference>
<dbReference type="PANTHER" id="PTHR47511">
    <property type="entry name" value="PEPTIDYL-PROLYL CIS-TRANS ISOMERASE CYP23"/>
    <property type="match status" value="1"/>
</dbReference>